<feature type="transmembrane region" description="Helical" evidence="1">
    <location>
        <begin position="145"/>
        <end position="161"/>
    </location>
</feature>
<organism evidence="2 3">
    <name type="scientific">Reticulomyxa filosa</name>
    <dbReference type="NCBI Taxonomy" id="46433"/>
    <lineage>
        <taxon>Eukaryota</taxon>
        <taxon>Sar</taxon>
        <taxon>Rhizaria</taxon>
        <taxon>Retaria</taxon>
        <taxon>Foraminifera</taxon>
        <taxon>Monothalamids</taxon>
        <taxon>Reticulomyxidae</taxon>
        <taxon>Reticulomyxa</taxon>
    </lineage>
</organism>
<keyword evidence="3" id="KW-1185">Reference proteome</keyword>
<evidence type="ECO:0000313" key="3">
    <source>
        <dbReference type="Proteomes" id="UP000023152"/>
    </source>
</evidence>
<keyword evidence="1" id="KW-0812">Transmembrane</keyword>
<accession>X6MPI2</accession>
<name>X6MPI2_RETFI</name>
<dbReference type="EMBL" id="ASPP01019571">
    <property type="protein sequence ID" value="ETO14990.1"/>
    <property type="molecule type" value="Genomic_DNA"/>
</dbReference>
<protein>
    <submittedName>
        <fullName evidence="2">Uncharacterized protein</fullName>
    </submittedName>
</protein>
<sequence>SSVQLKQIIAKKHIFNVTAFQRYIDTILDQSQLQAVNTHTSLPSSSTTTTTTTTTTTMATTTIDTRHHDVKTNGNVMKKKIPKNYISLSELKMHCIKTLKGHRQRPSSVDWNPITGDLASVARDSLLPQKICHSIEKRVCNDHQIQPFWFVFLFVFVFFLFK</sequence>
<gene>
    <name evidence="2" type="ORF">RFI_22378</name>
</gene>
<evidence type="ECO:0000313" key="2">
    <source>
        <dbReference type="EMBL" id="ETO14990.1"/>
    </source>
</evidence>
<keyword evidence="1" id="KW-0472">Membrane</keyword>
<comment type="caution">
    <text evidence="2">The sequence shown here is derived from an EMBL/GenBank/DDBJ whole genome shotgun (WGS) entry which is preliminary data.</text>
</comment>
<dbReference type="AlphaFoldDB" id="X6MPI2"/>
<dbReference type="Proteomes" id="UP000023152">
    <property type="component" value="Unassembled WGS sequence"/>
</dbReference>
<reference evidence="2 3" key="1">
    <citation type="journal article" date="2013" name="Curr. Biol.">
        <title>The Genome of the Foraminiferan Reticulomyxa filosa.</title>
        <authorList>
            <person name="Glockner G."/>
            <person name="Hulsmann N."/>
            <person name="Schleicher M."/>
            <person name="Noegel A.A."/>
            <person name="Eichinger L."/>
            <person name="Gallinger C."/>
            <person name="Pawlowski J."/>
            <person name="Sierra R."/>
            <person name="Euteneuer U."/>
            <person name="Pillet L."/>
            <person name="Moustafa A."/>
            <person name="Platzer M."/>
            <person name="Groth M."/>
            <person name="Szafranski K."/>
            <person name="Schliwa M."/>
        </authorList>
    </citation>
    <scope>NUCLEOTIDE SEQUENCE [LARGE SCALE GENOMIC DNA]</scope>
</reference>
<keyword evidence="1" id="KW-1133">Transmembrane helix</keyword>
<evidence type="ECO:0000256" key="1">
    <source>
        <dbReference type="SAM" id="Phobius"/>
    </source>
</evidence>
<proteinExistence type="predicted"/>
<feature type="non-terminal residue" evidence="2">
    <location>
        <position position="1"/>
    </location>
</feature>